<protein>
    <recommendedName>
        <fullName evidence="3">Ankyrin repeat protein</fullName>
    </recommendedName>
</protein>
<comment type="caution">
    <text evidence="1">The sequence shown here is derived from an EMBL/GenBank/DDBJ whole genome shotgun (WGS) entry which is preliminary data.</text>
</comment>
<gene>
    <name evidence="1" type="ORF">M9Y10_023742</name>
</gene>
<sequence>METNPDDESDINKFLEMNERNYRRSYSKIDYEPIKKDSPLYLAVESNEIEIVQLLLCQKGIDKSKTYILKKNENILKLFSFYEEIENLK</sequence>
<dbReference type="Proteomes" id="UP001470230">
    <property type="component" value="Unassembled WGS sequence"/>
</dbReference>
<evidence type="ECO:0008006" key="3">
    <source>
        <dbReference type="Google" id="ProtNLM"/>
    </source>
</evidence>
<organism evidence="1 2">
    <name type="scientific">Tritrichomonas musculus</name>
    <dbReference type="NCBI Taxonomy" id="1915356"/>
    <lineage>
        <taxon>Eukaryota</taxon>
        <taxon>Metamonada</taxon>
        <taxon>Parabasalia</taxon>
        <taxon>Tritrichomonadida</taxon>
        <taxon>Tritrichomonadidae</taxon>
        <taxon>Tritrichomonas</taxon>
    </lineage>
</organism>
<evidence type="ECO:0000313" key="1">
    <source>
        <dbReference type="EMBL" id="KAK8895296.1"/>
    </source>
</evidence>
<keyword evidence="2" id="KW-1185">Reference proteome</keyword>
<dbReference type="EMBL" id="JAPFFF010000003">
    <property type="protein sequence ID" value="KAK8895296.1"/>
    <property type="molecule type" value="Genomic_DNA"/>
</dbReference>
<evidence type="ECO:0000313" key="2">
    <source>
        <dbReference type="Proteomes" id="UP001470230"/>
    </source>
</evidence>
<accession>A0ABR2KWW8</accession>
<name>A0ABR2KWW8_9EUKA</name>
<proteinExistence type="predicted"/>
<reference evidence="1 2" key="1">
    <citation type="submission" date="2024-04" db="EMBL/GenBank/DDBJ databases">
        <title>Tritrichomonas musculus Genome.</title>
        <authorList>
            <person name="Alves-Ferreira E."/>
            <person name="Grigg M."/>
            <person name="Lorenzi H."/>
            <person name="Galac M."/>
        </authorList>
    </citation>
    <scope>NUCLEOTIDE SEQUENCE [LARGE SCALE GENOMIC DNA]</scope>
    <source>
        <strain evidence="1 2">EAF2021</strain>
    </source>
</reference>